<name>A0A2K3UY71_9DEIO</name>
<dbReference type="OrthoDB" id="73186at2"/>
<keyword evidence="2" id="KW-0472">Membrane</keyword>
<organism evidence="3 4">
    <name type="scientific">Deinococcus koreensis</name>
    <dbReference type="NCBI Taxonomy" id="2054903"/>
    <lineage>
        <taxon>Bacteria</taxon>
        <taxon>Thermotogati</taxon>
        <taxon>Deinococcota</taxon>
        <taxon>Deinococci</taxon>
        <taxon>Deinococcales</taxon>
        <taxon>Deinococcaceae</taxon>
        <taxon>Deinococcus</taxon>
    </lineage>
</organism>
<dbReference type="EMBL" id="PPPD01000001">
    <property type="protein sequence ID" value="PNY81492.1"/>
    <property type="molecule type" value="Genomic_DNA"/>
</dbReference>
<keyword evidence="2" id="KW-1133">Transmembrane helix</keyword>
<dbReference type="InterPro" id="IPR031409">
    <property type="entry name" value="Darcynin"/>
</dbReference>
<evidence type="ECO:0000313" key="4">
    <source>
        <dbReference type="Proteomes" id="UP000236379"/>
    </source>
</evidence>
<comment type="caution">
    <text evidence="3">The sequence shown here is derived from an EMBL/GenBank/DDBJ whole genome shotgun (WGS) entry which is preliminary data.</text>
</comment>
<accession>A0A2K3UY71</accession>
<dbReference type="Proteomes" id="UP000236379">
    <property type="component" value="Unassembled WGS sequence"/>
</dbReference>
<dbReference type="RefSeq" id="WP_103311935.1">
    <property type="nucleotide sequence ID" value="NZ_PPPD01000001.1"/>
</dbReference>
<gene>
    <name evidence="3" type="ORF">CVO96_08950</name>
</gene>
<reference evidence="3 4" key="1">
    <citation type="submission" date="2018-01" db="EMBL/GenBank/DDBJ databases">
        <title>Deinococcus koreensis sp. nov., a radiation-resistant bacterium isolated from river water.</title>
        <authorList>
            <person name="Choi A."/>
        </authorList>
    </citation>
    <scope>NUCLEOTIDE SEQUENCE [LARGE SCALE GENOMIC DNA]</scope>
    <source>
        <strain evidence="3 4">SJW1-2</strain>
    </source>
</reference>
<dbReference type="Pfam" id="PF17074">
    <property type="entry name" value="Darcynin"/>
    <property type="match status" value="1"/>
</dbReference>
<evidence type="ECO:0000256" key="2">
    <source>
        <dbReference type="SAM" id="Phobius"/>
    </source>
</evidence>
<proteinExistence type="inferred from homology"/>
<dbReference type="AlphaFoldDB" id="A0A2K3UY71"/>
<protein>
    <recommendedName>
        <fullName evidence="5">Darcynin 1</fullName>
    </recommendedName>
</protein>
<feature type="transmembrane region" description="Helical" evidence="2">
    <location>
        <begin position="12"/>
        <end position="31"/>
    </location>
</feature>
<keyword evidence="4" id="KW-1185">Reference proteome</keyword>
<evidence type="ECO:0000313" key="3">
    <source>
        <dbReference type="EMBL" id="PNY81492.1"/>
    </source>
</evidence>
<comment type="similarity">
    <text evidence="1">Belongs to the darcynin family.</text>
</comment>
<evidence type="ECO:0008006" key="5">
    <source>
        <dbReference type="Google" id="ProtNLM"/>
    </source>
</evidence>
<evidence type="ECO:0000256" key="1">
    <source>
        <dbReference type="ARBA" id="ARBA00006869"/>
    </source>
</evidence>
<keyword evidence="2" id="KW-0812">Transmembrane</keyword>
<sequence>MSSPPPPPPVEPAPALTVLLLYTVTPAWLSLSREERRQVEQATLRPLLSRWAPGVRARLYDAEAFTARCSDFAVLEASDLLQFSFFYEALRDTALFTVPYLVVNDLIVGLENGFRHYERQDGLE</sequence>